<dbReference type="Pfam" id="PF05420">
    <property type="entry name" value="BCSC_C"/>
    <property type="match status" value="1"/>
</dbReference>
<dbReference type="Proteomes" id="UP000264702">
    <property type="component" value="Unassembled WGS sequence"/>
</dbReference>
<dbReference type="Gene3D" id="1.25.40.10">
    <property type="entry name" value="Tetratricopeptide repeat domain"/>
    <property type="match status" value="5"/>
</dbReference>
<feature type="repeat" description="TPR" evidence="6">
    <location>
        <begin position="551"/>
        <end position="584"/>
    </location>
</feature>
<evidence type="ECO:0000256" key="7">
    <source>
        <dbReference type="SAM" id="MobiDB-lite"/>
    </source>
</evidence>
<protein>
    <recommendedName>
        <fullName evidence="9">Cellulose synthase operon C C-terminal domain-containing protein</fullName>
    </recommendedName>
</protein>
<evidence type="ECO:0000256" key="4">
    <source>
        <dbReference type="ARBA" id="ARBA00022803"/>
    </source>
</evidence>
<feature type="compositionally biased region" description="Low complexity" evidence="7">
    <location>
        <begin position="1135"/>
        <end position="1149"/>
    </location>
</feature>
<feature type="domain" description="Cellulose synthase operon C C-terminal" evidence="9">
    <location>
        <begin position="1237"/>
        <end position="1564"/>
    </location>
</feature>
<evidence type="ECO:0000256" key="6">
    <source>
        <dbReference type="PROSITE-ProRule" id="PRU00339"/>
    </source>
</evidence>
<keyword evidence="2 8" id="KW-0732">Signal</keyword>
<comment type="caution">
    <text evidence="10">The sequence shown here is derived from an EMBL/GenBank/DDBJ whole genome shotgun (WGS) entry which is preliminary data.</text>
</comment>
<dbReference type="OrthoDB" id="174989at2"/>
<evidence type="ECO:0000256" key="8">
    <source>
        <dbReference type="SAM" id="SignalP"/>
    </source>
</evidence>
<accession>A0A372IUN0</accession>
<dbReference type="UniPathway" id="UPA00694"/>
<gene>
    <name evidence="10" type="ORF">D0Y96_03605</name>
</gene>
<sequence length="1590" mass="170799">MEKVNRNVCRKLLLAVVSAGLILPSASLFAQGPAERMLLDKAHSLATGGHLDIAVQTWQQVLLADPNNREALLGIAKADMQLGKTDEAKTYLDRLRAAGGNAADISQIQAMPSLKTQSAQVIEAGRLAQAGRYADAMRIYRNLFGDNPPAGNNALAYYDTEAAIPEERARAIEGLRRLSKQFPADSSYAVTLGRVLTYDAKTRTEGIAILRRYDSVPAAKNALQQAEVWNAGAQNAAAASETAGEREPAPKVPAGDPLEAAAYRNLNAGRLDEARQQFQSLLDRKPGNARALSGLGYIAMRQQNFASAADYLERAQAAGEKGLEGAIGTAHFWQKMTQVGAALKAGDTASATDGYRAALALRPSSADALEGLAGALTQSGDYAEAADTFERAVHAAPSRPTAWLGLFLAQSSAGNAQAALDVSDRMPAAVRAQLAGSNPDYLRALAQDDLALGRKADSDRVIQKALALPFPNEGRDMPVQKQMQYAGLLLTAKKYEPAIRLYRQVVAQDPENSGAWLSLIAAQHQTGDDDGALATVGSMPQSVFDQQQNSPSFLVLIGSIYQSHQEWSRAQKYLEKAISLQPPAQSAIELQLADVYSAEGDQQKASVIYLREINRNPVSQQAWRGLLNALHSMNRDREAFRELASMPESVRLRLEEDPAYLQTLASIQSGIGQTQTALKTFAQIARIYSDQNADEPVDTQTQYGWLLLKAGDYAKLYTLVSGLAGFPDMTNSQLAEFHRLWSTWSVQQANALLAAGDQRRALAILVSAAETFPKNPDIYNALAAVYLKAGQPKQAVAIYATFDMDHATLPQCQGAIGAALAARDMNHAQAWLQSALDRFRSDPTILKMAAQYEQARGNNDRAAAYYRAALQAMGPSSPADIFMQPGNPGNPALPGNQPSPGQRLMQLLAPGAHASRLSEPSEGAQPDRNLDISWQNAPEAHEPTLGDFAQSGPDAQPLRTSQDRVSSLSGYASEDRLSEVRPSRTNPQSAGTAGGFSRSDAQAQPDDLGPADASGIESADSQTRAMMPADESGADREDAQPSYAQPGASMPVASMDDIPAPPRARAVQDTGSAHRLAYIPLERDTVSSSVDYLRPVSVRVQPEHLLTSQDSTPLPLSRSTDDANSAGQLQAAVRGISGQNISGQNGNQQDGLPDNLQPLPVLPAQSGSFLNGSSANSSTLSSELPPLTGPVTPVKQPKTEREQIEDQLAVLQGAASGWLGGSSGVDYRSGQPGYDRLAIYTAQIEGSNMLGPDIRTTVIARPVILNSGQAISNTTFQEGTLTADSVPYLQSSAGIGGEFQLRTPFFGASIGYTPHGFLIENVTGGLLVHPPSSHFTLTLARDPILDTQLSYSGLRDLGSQSATYPGNAWGGVMTTGGDLQVAFGDNRSGWYIQGGGQYITGLHVQDNRRIDGDAGAYWAVWHRPEYGSLSLGMNFFGMHYDHNLRYFTYGQGGYFSPAAYMLAGIPFTFNGHRGVKFHYRLTGSLGVQAFQEDSTPYYPLDLVLQTERGNPYYPEATNVGGNYTLDAEGSYAIAEHWYAGAYLDFNNSRDYASNKVGFFVRYMIRPQPASEETGPTGLFPTQGFRPLQVP</sequence>
<name>A0A372IUN0_9BACT</name>
<dbReference type="GO" id="GO:0030244">
    <property type="term" value="P:cellulose biosynthetic process"/>
    <property type="evidence" value="ECO:0007669"/>
    <property type="project" value="UniProtKB-KW"/>
</dbReference>
<evidence type="ECO:0000313" key="10">
    <source>
        <dbReference type="EMBL" id="RFU18640.1"/>
    </source>
</evidence>
<feature type="chain" id="PRO_5016802777" description="Cellulose synthase operon C C-terminal domain-containing protein" evidence="8">
    <location>
        <begin position="31"/>
        <end position="1590"/>
    </location>
</feature>
<feature type="compositionally biased region" description="Polar residues" evidence="7">
    <location>
        <begin position="1106"/>
        <end position="1128"/>
    </location>
</feature>
<feature type="signal peptide" evidence="8">
    <location>
        <begin position="1"/>
        <end position="30"/>
    </location>
</feature>
<feature type="region of interest" description="Disordered" evidence="7">
    <location>
        <begin position="942"/>
        <end position="1065"/>
    </location>
</feature>
<feature type="region of interest" description="Disordered" evidence="7">
    <location>
        <begin position="1104"/>
        <end position="1201"/>
    </location>
</feature>
<evidence type="ECO:0000256" key="3">
    <source>
        <dbReference type="ARBA" id="ARBA00022737"/>
    </source>
</evidence>
<dbReference type="InterPro" id="IPR008410">
    <property type="entry name" value="BCSC_C"/>
</dbReference>
<dbReference type="InterPro" id="IPR019734">
    <property type="entry name" value="TPR_rpt"/>
</dbReference>
<keyword evidence="11" id="KW-1185">Reference proteome</keyword>
<dbReference type="PROSITE" id="PS50005">
    <property type="entry name" value="TPR"/>
    <property type="match status" value="3"/>
</dbReference>
<evidence type="ECO:0000256" key="2">
    <source>
        <dbReference type="ARBA" id="ARBA00022729"/>
    </source>
</evidence>
<feature type="compositionally biased region" description="Low complexity" evidence="7">
    <location>
        <begin position="885"/>
        <end position="898"/>
    </location>
</feature>
<evidence type="ECO:0000259" key="9">
    <source>
        <dbReference type="Pfam" id="PF05420"/>
    </source>
</evidence>
<feature type="compositionally biased region" description="Basic and acidic residues" evidence="7">
    <location>
        <begin position="973"/>
        <end position="982"/>
    </location>
</feature>
<feature type="compositionally biased region" description="Polar residues" evidence="7">
    <location>
        <begin position="958"/>
        <end position="970"/>
    </location>
</feature>
<feature type="repeat" description="TPR" evidence="6">
    <location>
        <begin position="366"/>
        <end position="399"/>
    </location>
</feature>
<keyword evidence="3" id="KW-0677">Repeat</keyword>
<feature type="region of interest" description="Disordered" evidence="7">
    <location>
        <begin position="877"/>
        <end position="903"/>
    </location>
</feature>
<evidence type="ECO:0000256" key="1">
    <source>
        <dbReference type="ARBA" id="ARBA00005186"/>
    </source>
</evidence>
<evidence type="ECO:0000313" key="11">
    <source>
        <dbReference type="Proteomes" id="UP000264702"/>
    </source>
</evidence>
<dbReference type="InterPro" id="IPR011990">
    <property type="entry name" value="TPR-like_helical_dom_sf"/>
</dbReference>
<comment type="pathway">
    <text evidence="1">Glycan metabolism; bacterial cellulose biosynthesis.</text>
</comment>
<dbReference type="RefSeq" id="WP_117297936.1">
    <property type="nucleotide sequence ID" value="NZ_QVQT02000001.1"/>
</dbReference>
<dbReference type="GO" id="GO:0019867">
    <property type="term" value="C:outer membrane"/>
    <property type="evidence" value="ECO:0007669"/>
    <property type="project" value="InterPro"/>
</dbReference>
<dbReference type="Pfam" id="PF13432">
    <property type="entry name" value="TPR_16"/>
    <property type="match status" value="2"/>
</dbReference>
<dbReference type="SUPFAM" id="SSF48452">
    <property type="entry name" value="TPR-like"/>
    <property type="match status" value="3"/>
</dbReference>
<dbReference type="Pfam" id="PF14559">
    <property type="entry name" value="TPR_19"/>
    <property type="match status" value="3"/>
</dbReference>
<dbReference type="EMBL" id="QVQT01000001">
    <property type="protein sequence ID" value="RFU18640.1"/>
    <property type="molecule type" value="Genomic_DNA"/>
</dbReference>
<evidence type="ECO:0000256" key="5">
    <source>
        <dbReference type="ARBA" id="ARBA00022916"/>
    </source>
</evidence>
<feature type="region of interest" description="Disordered" evidence="7">
    <location>
        <begin position="1569"/>
        <end position="1590"/>
    </location>
</feature>
<proteinExistence type="predicted"/>
<dbReference type="SMART" id="SM00028">
    <property type="entry name" value="TPR"/>
    <property type="match status" value="10"/>
</dbReference>
<organism evidence="10 11">
    <name type="scientific">Paracidobacterium acidisoli</name>
    <dbReference type="NCBI Taxonomy" id="2303751"/>
    <lineage>
        <taxon>Bacteria</taxon>
        <taxon>Pseudomonadati</taxon>
        <taxon>Acidobacteriota</taxon>
        <taxon>Terriglobia</taxon>
        <taxon>Terriglobales</taxon>
        <taxon>Acidobacteriaceae</taxon>
        <taxon>Paracidobacterium</taxon>
    </lineage>
</organism>
<dbReference type="PANTHER" id="PTHR12558">
    <property type="entry name" value="CELL DIVISION CYCLE 16,23,27"/>
    <property type="match status" value="1"/>
</dbReference>
<dbReference type="PANTHER" id="PTHR12558:SF13">
    <property type="entry name" value="CELL DIVISION CYCLE PROTEIN 27 HOMOLOG"/>
    <property type="match status" value="1"/>
</dbReference>
<reference evidence="10 11" key="1">
    <citation type="submission" date="2018-08" db="EMBL/GenBank/DDBJ databases">
        <title>Acidipila sp. 4G-K13, an acidobacterium isolated from forest soil.</title>
        <authorList>
            <person name="Gao Z.-H."/>
            <person name="Qiu L.-H."/>
        </authorList>
    </citation>
    <scope>NUCLEOTIDE SEQUENCE [LARGE SCALE GENOMIC DNA]</scope>
    <source>
        <strain evidence="10 11">4G-K13</strain>
    </source>
</reference>
<feature type="repeat" description="TPR" evidence="6">
    <location>
        <begin position="479"/>
        <end position="512"/>
    </location>
</feature>
<keyword evidence="4 6" id="KW-0802">TPR repeat</keyword>
<keyword evidence="5" id="KW-0135">Cellulose biosynthesis</keyword>
<feature type="compositionally biased region" description="Low complexity" evidence="7">
    <location>
        <begin position="1173"/>
        <end position="1186"/>
    </location>
</feature>